<organism evidence="1 2">
    <name type="scientific">Schistosoma mattheei</name>
    <dbReference type="NCBI Taxonomy" id="31246"/>
    <lineage>
        <taxon>Eukaryota</taxon>
        <taxon>Metazoa</taxon>
        <taxon>Spiralia</taxon>
        <taxon>Lophotrochozoa</taxon>
        <taxon>Platyhelminthes</taxon>
        <taxon>Trematoda</taxon>
        <taxon>Digenea</taxon>
        <taxon>Strigeidida</taxon>
        <taxon>Schistosomatoidea</taxon>
        <taxon>Schistosomatidae</taxon>
        <taxon>Schistosoma</taxon>
    </lineage>
</organism>
<dbReference type="PROSITE" id="PS51046">
    <property type="entry name" value="GON"/>
    <property type="match status" value="1"/>
</dbReference>
<dbReference type="GO" id="GO:0004222">
    <property type="term" value="F:metalloendopeptidase activity"/>
    <property type="evidence" value="ECO:0007669"/>
    <property type="project" value="InterPro"/>
</dbReference>
<sequence>MQLDDLNFASDLTFLSQTHQQMQVKTKGVATAEEQLELKTTVNQYQIDDGRFSHTLGSSMMPYGTAKDCFSSTVCPQVRSLIFIN</sequence>
<protein>
    <submittedName>
        <fullName evidence="1">Uncharacterized protein</fullName>
    </submittedName>
</protein>
<evidence type="ECO:0000313" key="1">
    <source>
        <dbReference type="EMBL" id="VDP25785.1"/>
    </source>
</evidence>
<gene>
    <name evidence="1" type="ORF">SMTD_LOCUS4897</name>
</gene>
<dbReference type="InterPro" id="IPR012314">
    <property type="entry name" value="Pept_M12B_GON-ADAMTSs"/>
</dbReference>
<dbReference type="Proteomes" id="UP000269396">
    <property type="component" value="Unassembled WGS sequence"/>
</dbReference>
<dbReference type="GO" id="GO:0008270">
    <property type="term" value="F:zinc ion binding"/>
    <property type="evidence" value="ECO:0007669"/>
    <property type="project" value="InterPro"/>
</dbReference>
<dbReference type="STRING" id="31246.A0A183NS11"/>
<proteinExistence type="predicted"/>
<name>A0A183NS11_9TREM</name>
<dbReference type="EMBL" id="UZAL01026764">
    <property type="protein sequence ID" value="VDP25785.1"/>
    <property type="molecule type" value="Genomic_DNA"/>
</dbReference>
<accession>A0A183NS11</accession>
<evidence type="ECO:0000313" key="2">
    <source>
        <dbReference type="Proteomes" id="UP000269396"/>
    </source>
</evidence>
<dbReference type="Pfam" id="PF08685">
    <property type="entry name" value="GON"/>
    <property type="match status" value="1"/>
</dbReference>
<dbReference type="AlphaFoldDB" id="A0A183NS11"/>
<reference evidence="1 2" key="1">
    <citation type="submission" date="2018-11" db="EMBL/GenBank/DDBJ databases">
        <authorList>
            <consortium name="Pathogen Informatics"/>
        </authorList>
    </citation>
    <scope>NUCLEOTIDE SEQUENCE [LARGE SCALE GENOMIC DNA]</scope>
    <source>
        <strain>Denwood</strain>
        <strain evidence="2">Zambia</strain>
    </source>
</reference>
<keyword evidence="2" id="KW-1185">Reference proteome</keyword>